<accession>A0A0R2NTS1</accession>
<dbReference type="InterPro" id="IPR052206">
    <property type="entry name" value="Retinol_saturase"/>
</dbReference>
<evidence type="ECO:0000313" key="7">
    <source>
        <dbReference type="Proteomes" id="UP000050920"/>
    </source>
</evidence>
<reference evidence="6 7" key="1">
    <citation type="journal article" date="2015" name="Genome Announc.">
        <title>Expanding the biotechnology potential of lactobacilli through comparative genomics of 213 strains and associated genera.</title>
        <authorList>
            <person name="Sun Z."/>
            <person name="Harris H.M."/>
            <person name="McCann A."/>
            <person name="Guo C."/>
            <person name="Argimon S."/>
            <person name="Zhang W."/>
            <person name="Yang X."/>
            <person name="Jeffery I.B."/>
            <person name="Cooney J.C."/>
            <person name="Kagawa T.F."/>
            <person name="Liu W."/>
            <person name="Song Y."/>
            <person name="Salvetti E."/>
            <person name="Wrobel A."/>
            <person name="Rasinkangas P."/>
            <person name="Parkhill J."/>
            <person name="Rea M.C."/>
            <person name="O'Sullivan O."/>
            <person name="Ritari J."/>
            <person name="Douillard F.P."/>
            <person name="Paul Ross R."/>
            <person name="Yang R."/>
            <person name="Briner A.E."/>
            <person name="Felis G.E."/>
            <person name="de Vos W.M."/>
            <person name="Barrangou R."/>
            <person name="Klaenhammer T.R."/>
            <person name="Caufield P.W."/>
            <person name="Cui Y."/>
            <person name="Zhang H."/>
            <person name="O'Toole P.W."/>
        </authorList>
    </citation>
    <scope>NUCLEOTIDE SEQUENCE [LARGE SCALE GENOMIC DNA]</scope>
    <source>
        <strain evidence="6 7">DSM 21115</strain>
    </source>
</reference>
<keyword evidence="7" id="KW-1185">Reference proteome</keyword>
<evidence type="ECO:0000313" key="6">
    <source>
        <dbReference type="EMBL" id="KRO29092.1"/>
    </source>
</evidence>
<dbReference type="PANTHER" id="PTHR46091:SF3">
    <property type="entry name" value="AMINE OXIDASE DOMAIN-CONTAINING PROTEIN"/>
    <property type="match status" value="1"/>
</dbReference>
<protein>
    <submittedName>
        <fullName evidence="6">GDP dissociation inhibitor</fullName>
    </submittedName>
</protein>
<keyword evidence="3" id="KW-0274">FAD</keyword>
<evidence type="ECO:0000256" key="3">
    <source>
        <dbReference type="ARBA" id="ARBA00022827"/>
    </source>
</evidence>
<organism evidence="6 7">
    <name type="scientific">Lactiplantibacillus fabifermentans DSM 21115</name>
    <dbReference type="NCBI Taxonomy" id="1413187"/>
    <lineage>
        <taxon>Bacteria</taxon>
        <taxon>Bacillati</taxon>
        <taxon>Bacillota</taxon>
        <taxon>Bacilli</taxon>
        <taxon>Lactobacillales</taxon>
        <taxon>Lactobacillaceae</taxon>
        <taxon>Lactiplantibacillus</taxon>
    </lineage>
</organism>
<dbReference type="Gene3D" id="3.50.50.60">
    <property type="entry name" value="FAD/NAD(P)-binding domain"/>
    <property type="match status" value="2"/>
</dbReference>
<dbReference type="Pfam" id="PF12831">
    <property type="entry name" value="FAD_oxidored"/>
    <property type="match status" value="1"/>
</dbReference>
<gene>
    <name evidence="6" type="ORF">DY78_GL001501</name>
</gene>
<keyword evidence="2" id="KW-0732">Signal</keyword>
<sequence>MSQQYDVIVIGGGNGGLVAAATAAKLGQKTLLLERHNLPGGAATSFVRGRFEFEPALHELANYGSAKHPGGVRQLFDWLGLDVKLQAIPDAYRIINTGDNGFDLRMPTGVPEFMKTLITAVPGSGPAVKKFFGLAVESAEVFHLLASDPTKVTAESLATAHPDFVKYAHRPYQTVLQELGLPAKAQEILMAYWCYIGIPGDEFEFSYFASMVVSYVAMSAYLPKHRSHEISSALVQSLLDHGGEAWFNTEAEQLIVQDGAVVGVKTAHQTLYAKQVIADLNPHTVYSRLLDPDEVPVMALKTANARKIGTSGFLVYLGLNQSPDELGIKDYSTFIDHTWNSRKQYQDMQKLQGNDFMIMNCLNIAEPDCSPAGTTILYATQLFDDPSWQNVAPADYFRLKDQLTEHVIQSYEAATGLKIRSAIEEIAVATPATFARYLRGPQGEIYGYYGQPWDQMLARALTLQQEDEPLPNLHFCGGSGYLMDGYSSAYQSGCMAAKLAANKNQQEVAAQ</sequence>
<keyword evidence="5" id="KW-0520">NAD</keyword>
<dbReference type="PANTHER" id="PTHR46091">
    <property type="entry name" value="BLR7054 PROTEIN"/>
    <property type="match status" value="1"/>
</dbReference>
<keyword evidence="4" id="KW-0521">NADP</keyword>
<dbReference type="SUPFAM" id="SSF51905">
    <property type="entry name" value="FAD/NAD(P)-binding domain"/>
    <property type="match status" value="1"/>
</dbReference>
<comment type="caution">
    <text evidence="6">The sequence shown here is derived from an EMBL/GenBank/DDBJ whole genome shotgun (WGS) entry which is preliminary data.</text>
</comment>
<evidence type="ECO:0000256" key="5">
    <source>
        <dbReference type="ARBA" id="ARBA00023027"/>
    </source>
</evidence>
<dbReference type="InterPro" id="IPR036188">
    <property type="entry name" value="FAD/NAD-bd_sf"/>
</dbReference>
<evidence type="ECO:0000256" key="1">
    <source>
        <dbReference type="ARBA" id="ARBA00022630"/>
    </source>
</evidence>
<dbReference type="EMBL" id="AYGX02000019">
    <property type="protein sequence ID" value="KRO29092.1"/>
    <property type="molecule type" value="Genomic_DNA"/>
</dbReference>
<evidence type="ECO:0000256" key="2">
    <source>
        <dbReference type="ARBA" id="ARBA00022729"/>
    </source>
</evidence>
<keyword evidence="1" id="KW-0285">Flavoprotein</keyword>
<evidence type="ECO:0000256" key="4">
    <source>
        <dbReference type="ARBA" id="ARBA00022857"/>
    </source>
</evidence>
<proteinExistence type="predicted"/>
<name>A0A0R2NTS1_9LACO</name>
<dbReference type="AlphaFoldDB" id="A0A0R2NTS1"/>
<dbReference type="Proteomes" id="UP000050920">
    <property type="component" value="Unassembled WGS sequence"/>
</dbReference>
<dbReference type="RefSeq" id="WP_024625742.1">
    <property type="nucleotide sequence ID" value="NZ_AYGX02000019.1"/>
</dbReference>